<evidence type="ECO:0000313" key="3">
    <source>
        <dbReference type="Proteomes" id="UP001055439"/>
    </source>
</evidence>
<reference evidence="2" key="1">
    <citation type="submission" date="2022-05" db="EMBL/GenBank/DDBJ databases">
        <title>The Musa troglodytarum L. genome provides insights into the mechanism of non-climacteric behaviour and enrichment of carotenoids.</title>
        <authorList>
            <person name="Wang J."/>
        </authorList>
    </citation>
    <scope>NUCLEOTIDE SEQUENCE</scope>
    <source>
        <tissue evidence="2">Leaf</tissue>
    </source>
</reference>
<accession>A0A9E7JLB0</accession>
<name>A0A9E7JLB0_9LILI</name>
<feature type="non-terminal residue" evidence="2">
    <location>
        <position position="1"/>
    </location>
</feature>
<dbReference type="OrthoDB" id="695716at2759"/>
<dbReference type="Proteomes" id="UP001055439">
    <property type="component" value="Chromosome 2"/>
</dbReference>
<gene>
    <name evidence="2" type="ORF">MUK42_28469</name>
</gene>
<proteinExistence type="predicted"/>
<keyword evidence="3" id="KW-1185">Reference proteome</keyword>
<evidence type="ECO:0000256" key="1">
    <source>
        <dbReference type="SAM" id="MobiDB-lite"/>
    </source>
</evidence>
<organism evidence="2 3">
    <name type="scientific">Musa troglodytarum</name>
    <name type="common">fe'i banana</name>
    <dbReference type="NCBI Taxonomy" id="320322"/>
    <lineage>
        <taxon>Eukaryota</taxon>
        <taxon>Viridiplantae</taxon>
        <taxon>Streptophyta</taxon>
        <taxon>Embryophyta</taxon>
        <taxon>Tracheophyta</taxon>
        <taxon>Spermatophyta</taxon>
        <taxon>Magnoliopsida</taxon>
        <taxon>Liliopsida</taxon>
        <taxon>Zingiberales</taxon>
        <taxon>Musaceae</taxon>
        <taxon>Musa</taxon>
    </lineage>
</organism>
<dbReference type="AlphaFoldDB" id="A0A9E7JLB0"/>
<evidence type="ECO:0000313" key="2">
    <source>
        <dbReference type="EMBL" id="URD84929.1"/>
    </source>
</evidence>
<dbReference type="EMBL" id="CP097504">
    <property type="protein sequence ID" value="URD84929.1"/>
    <property type="molecule type" value="Genomic_DNA"/>
</dbReference>
<feature type="region of interest" description="Disordered" evidence="1">
    <location>
        <begin position="1"/>
        <end position="20"/>
    </location>
</feature>
<sequence>LEPQNVALEGGAQAHGGLEVDDTLQQRAAGLLGRRAQRHVEQAAEDVGADAELQRIPRALGPRQRR</sequence>
<protein>
    <submittedName>
        <fullName evidence="2">Uncharacterized protein</fullName>
    </submittedName>
</protein>